<evidence type="ECO:0000313" key="3">
    <source>
        <dbReference type="Proteomes" id="UP000010472"/>
    </source>
</evidence>
<gene>
    <name evidence="2" type="ORF">Cri9333_4870</name>
</gene>
<protein>
    <submittedName>
        <fullName evidence="2">Glycosyl transferase family 2</fullName>
    </submittedName>
</protein>
<dbReference type="Proteomes" id="UP000010472">
    <property type="component" value="Plasmid pCRI9333.04"/>
</dbReference>
<dbReference type="HOGENOM" id="CLU_025996_0_7_3"/>
<dbReference type="OrthoDB" id="9812327at2"/>
<dbReference type="PANTHER" id="PTHR22916">
    <property type="entry name" value="GLYCOSYLTRANSFERASE"/>
    <property type="match status" value="1"/>
</dbReference>
<dbReference type="InterPro" id="IPR001173">
    <property type="entry name" value="Glyco_trans_2-like"/>
</dbReference>
<dbReference type="CDD" id="cd00761">
    <property type="entry name" value="Glyco_tranf_GTA_type"/>
    <property type="match status" value="1"/>
</dbReference>
<evidence type="ECO:0000313" key="2">
    <source>
        <dbReference type="EMBL" id="AFZ15633.1"/>
    </source>
</evidence>
<sequence>MKNFPLVSVVIPAYNCAKFLPETLDSVFAQTYRPIEVIVVDDGSTDHTVEIVRAYPDVCYFYQENQGVSVARNVAIAAAQGEFIAFLDGDDIWKPDKLSIQITYMLDNPNVGITGTKALNFLESGTEVPTWFEPQRDLGEPTVIIPSTLVVCKSVFTQIGDFSPTYRASEDTEWLCRAKDAQISIVTIPEILTLRRFHGSNLSWKMNSTRKYRMFKILKESIARQRISGNSPKRFIS</sequence>
<dbReference type="Pfam" id="PF00535">
    <property type="entry name" value="Glycos_transf_2"/>
    <property type="match status" value="1"/>
</dbReference>
<dbReference type="GO" id="GO:0016758">
    <property type="term" value="F:hexosyltransferase activity"/>
    <property type="evidence" value="ECO:0007669"/>
    <property type="project" value="UniProtKB-ARBA"/>
</dbReference>
<geneLocation type="plasmid" evidence="2 3">
    <name>pCRI9333.04</name>
</geneLocation>
<organism evidence="2 3">
    <name type="scientific">Crinalium epipsammum PCC 9333</name>
    <dbReference type="NCBI Taxonomy" id="1173022"/>
    <lineage>
        <taxon>Bacteria</taxon>
        <taxon>Bacillati</taxon>
        <taxon>Cyanobacteriota</taxon>
        <taxon>Cyanophyceae</taxon>
        <taxon>Gomontiellales</taxon>
        <taxon>Gomontiellaceae</taxon>
        <taxon>Crinalium</taxon>
    </lineage>
</organism>
<accession>K9W5L4</accession>
<dbReference type="KEGG" id="cep:Cri9333_4870"/>
<keyword evidence="2" id="KW-0614">Plasmid</keyword>
<keyword evidence="2" id="KW-0808">Transferase</keyword>
<proteinExistence type="predicted"/>
<dbReference type="EMBL" id="CP003624">
    <property type="protein sequence ID" value="AFZ15633.1"/>
    <property type="molecule type" value="Genomic_DNA"/>
</dbReference>
<dbReference type="PANTHER" id="PTHR22916:SF3">
    <property type="entry name" value="UDP-GLCNAC:BETAGAL BETA-1,3-N-ACETYLGLUCOSAMINYLTRANSFERASE-LIKE PROTEIN 1"/>
    <property type="match status" value="1"/>
</dbReference>
<dbReference type="AlphaFoldDB" id="K9W5L4"/>
<keyword evidence="3" id="KW-1185">Reference proteome</keyword>
<reference evidence="2 3" key="1">
    <citation type="submission" date="2012-06" db="EMBL/GenBank/DDBJ databases">
        <title>Finished plasmid 4 of genome of Crinalium epipsammum PCC 9333.</title>
        <authorList>
            <consortium name="US DOE Joint Genome Institute"/>
            <person name="Gugger M."/>
            <person name="Coursin T."/>
            <person name="Rippka R."/>
            <person name="Tandeau De Marsac N."/>
            <person name="Huntemann M."/>
            <person name="Wei C.-L."/>
            <person name="Han J."/>
            <person name="Detter J.C."/>
            <person name="Han C."/>
            <person name="Tapia R."/>
            <person name="Davenport K."/>
            <person name="Daligault H."/>
            <person name="Erkkila T."/>
            <person name="Gu W."/>
            <person name="Munk A.C.C."/>
            <person name="Teshima H."/>
            <person name="Xu Y."/>
            <person name="Chain P."/>
            <person name="Chen A."/>
            <person name="Krypides N."/>
            <person name="Mavromatis K."/>
            <person name="Markowitz V."/>
            <person name="Szeto E."/>
            <person name="Ivanova N."/>
            <person name="Mikhailova N."/>
            <person name="Ovchinnikova G."/>
            <person name="Pagani I."/>
            <person name="Pati A."/>
            <person name="Goodwin L."/>
            <person name="Peters L."/>
            <person name="Pitluck S."/>
            <person name="Woyke T."/>
            <person name="Kerfeld C."/>
        </authorList>
    </citation>
    <scope>NUCLEOTIDE SEQUENCE [LARGE SCALE GENOMIC DNA]</scope>
    <source>
        <strain evidence="2 3">PCC 9333</strain>
        <plasmid evidence="3">Plasmid pCRI9333.04</plasmid>
    </source>
</reference>
<dbReference type="eggNOG" id="COG1216">
    <property type="taxonomic scope" value="Bacteria"/>
</dbReference>
<dbReference type="RefSeq" id="WP_015180013.1">
    <property type="nucleotide sequence ID" value="NC_019735.1"/>
</dbReference>
<name>K9W5L4_9CYAN</name>
<dbReference type="InterPro" id="IPR029044">
    <property type="entry name" value="Nucleotide-diphossugar_trans"/>
</dbReference>
<evidence type="ECO:0000259" key="1">
    <source>
        <dbReference type="Pfam" id="PF00535"/>
    </source>
</evidence>
<feature type="domain" description="Glycosyltransferase 2-like" evidence="1">
    <location>
        <begin position="8"/>
        <end position="131"/>
    </location>
</feature>
<dbReference type="SUPFAM" id="SSF53448">
    <property type="entry name" value="Nucleotide-diphospho-sugar transferases"/>
    <property type="match status" value="1"/>
</dbReference>
<dbReference type="Gene3D" id="3.90.550.10">
    <property type="entry name" value="Spore Coat Polysaccharide Biosynthesis Protein SpsA, Chain A"/>
    <property type="match status" value="1"/>
</dbReference>